<organism evidence="2">
    <name type="scientific">Heterobasidion parviporum</name>
    <dbReference type="NCBI Taxonomy" id="207832"/>
    <lineage>
        <taxon>Eukaryota</taxon>
        <taxon>Fungi</taxon>
        <taxon>Dikarya</taxon>
        <taxon>Basidiomycota</taxon>
        <taxon>Agaricomycotina</taxon>
        <taxon>Agaricomycetes</taxon>
        <taxon>Russulales</taxon>
        <taxon>Bondarzewiaceae</taxon>
        <taxon>Heterobasidion</taxon>
        <taxon>Heterobasidion annosum species complex</taxon>
    </lineage>
</organism>
<evidence type="ECO:0000256" key="1">
    <source>
        <dbReference type="SAM" id="MobiDB-lite"/>
    </source>
</evidence>
<proteinExistence type="predicted"/>
<accession>S5RF19</accession>
<evidence type="ECO:0000313" key="2">
    <source>
        <dbReference type="EMBL" id="AGS09307.1"/>
    </source>
</evidence>
<feature type="region of interest" description="Disordered" evidence="1">
    <location>
        <begin position="523"/>
        <end position="557"/>
    </location>
</feature>
<name>S5RF19_9AGAM</name>
<feature type="compositionally biased region" description="Pro residues" evidence="1">
    <location>
        <begin position="362"/>
        <end position="371"/>
    </location>
</feature>
<reference evidence="2" key="2">
    <citation type="submission" date="2013-06" db="EMBL/GenBank/DDBJ databases">
        <authorList>
            <person name="van Diepen L.T.A."/>
            <person name="Olson A."/>
            <person name="Ihrmark K."/>
            <person name="Stenlid J."/>
            <person name="James T.Y."/>
        </authorList>
    </citation>
    <scope>NUCLEOTIDE SEQUENCE</scope>
    <source>
        <strain evidence="2">93134/1</strain>
    </source>
</reference>
<feature type="region of interest" description="Disordered" evidence="1">
    <location>
        <begin position="343"/>
        <end position="397"/>
    </location>
</feature>
<sequence>MASSSSYSESWRLIALDSQHLRHISSPSRLTLHDLSTPIPSTPTSPETEHLIFPLPPPITPDLMGLGMCPADAQRISQAFLQAVVNLRGIYESQFHKADQSCQAIIRAKGPLIPNFRIRLRASHVSHFLAKVNVWSSKGVSITRHWLMQKSLNACPSYSLVYPPYHDEVVISSSNDRRPSPDAAFFKLEIDDAEQADLIKGMDSPDIAKLSTASAAEKERHIRLFDSGSVDCRNAVESSSLFQQRTLSIKSDNEDVLHQRYSLCSFPKAYPCPASVCQDNSLKVLSRGLRRVMRSPSSQAASTDKVIDSLSHLHISNGESTSQSDIHDSSKFLIPAFLLTPPSSPRPSTPTSHLINRSVIPNPLPTPPESPQSPAREPFTSQPAHSKRYNRKVVSLPKRRQISGDVCKDGEPALTEGSVSVTLDLSVSKTTAIPPRTPIDKERTLSVVIPPPPSSSPAAARKRKTAALPTRRVPSMMFNTVPTTSTPFAAQFAPLSVANVSSLSPSSTSVGPRSIIPRTPSLVSLASSDSESSSPSSDGLDTPPSTPPPFVTKFPPSISPSSLPLKPSILTFDSAMSSGNIFQFSSTKQPKIFEAHLPSGAPPYRSSTDIKREEVSFSFAFGR</sequence>
<dbReference type="EMBL" id="KF280373">
    <property type="protein sequence ID" value="AGS09307.1"/>
    <property type="molecule type" value="Genomic_DNA"/>
</dbReference>
<reference evidence="2" key="1">
    <citation type="journal article" date="2013" name="Mol. Biol. Evol.">
        <title>Extensive trans-specific polymorphism at the mating type locus of the root decay fungus heterobasidion.</title>
        <authorList>
            <person name="van Diepen L.T."/>
            <person name="Olson A."/>
            <person name="Ihrmark K."/>
            <person name="Stenlid J."/>
            <person name="James T.Y."/>
        </authorList>
    </citation>
    <scope>NUCLEOTIDE SEQUENCE</scope>
    <source>
        <strain evidence="2">93134/1</strain>
    </source>
</reference>
<feature type="region of interest" description="Disordered" evidence="1">
    <location>
        <begin position="431"/>
        <end position="471"/>
    </location>
</feature>
<protein>
    <submittedName>
        <fullName evidence="2">B2 mating type protein</fullName>
    </submittedName>
</protein>
<dbReference type="AlphaFoldDB" id="S5RF19"/>
<feature type="compositionally biased region" description="Low complexity" evidence="1">
    <location>
        <begin position="523"/>
        <end position="543"/>
    </location>
</feature>
<feature type="compositionally biased region" description="Basic residues" evidence="1">
    <location>
        <begin position="385"/>
        <end position="397"/>
    </location>
</feature>